<sequence>MYGGIGASGAEKKGAAAGKILAAGPVSGTDQAKEEVPAGMGERAGCQEIF</sequence>
<dbReference type="HOGENOM" id="CLU_3117181_0_0_7"/>
<organism evidence="2 3">
    <name type="scientific">Desulfovibrio piger ATCC 29098</name>
    <dbReference type="NCBI Taxonomy" id="411464"/>
    <lineage>
        <taxon>Bacteria</taxon>
        <taxon>Pseudomonadati</taxon>
        <taxon>Thermodesulfobacteriota</taxon>
        <taxon>Desulfovibrionia</taxon>
        <taxon>Desulfovibrionales</taxon>
        <taxon>Desulfovibrionaceae</taxon>
        <taxon>Desulfovibrio</taxon>
    </lineage>
</organism>
<protein>
    <submittedName>
        <fullName evidence="2">Uncharacterized protein</fullName>
    </submittedName>
</protein>
<evidence type="ECO:0000256" key="1">
    <source>
        <dbReference type="SAM" id="MobiDB-lite"/>
    </source>
</evidence>
<proteinExistence type="predicted"/>
<dbReference type="EMBL" id="ABXU01000034">
    <property type="protein sequence ID" value="EEB33629.1"/>
    <property type="molecule type" value="Genomic_DNA"/>
</dbReference>
<comment type="caution">
    <text evidence="2">The sequence shown here is derived from an EMBL/GenBank/DDBJ whole genome shotgun (WGS) entry which is preliminary data.</text>
</comment>
<dbReference type="AlphaFoldDB" id="B6WTN8"/>
<evidence type="ECO:0000313" key="2">
    <source>
        <dbReference type="EMBL" id="EEB33629.1"/>
    </source>
</evidence>
<feature type="region of interest" description="Disordered" evidence="1">
    <location>
        <begin position="29"/>
        <end position="50"/>
    </location>
</feature>
<gene>
    <name evidence="2" type="ORF">DESPIG_01444</name>
</gene>
<evidence type="ECO:0000313" key="3">
    <source>
        <dbReference type="Proteomes" id="UP000003676"/>
    </source>
</evidence>
<accession>B6WTN8</accession>
<dbReference type="Proteomes" id="UP000003676">
    <property type="component" value="Unassembled WGS sequence"/>
</dbReference>
<reference evidence="2 3" key="1">
    <citation type="submission" date="2008-10" db="EMBL/GenBank/DDBJ databases">
        <title>Draft genome sequence of Desulvovibrio piger (ATCC 29098).</title>
        <authorList>
            <person name="Sudarsanam P."/>
            <person name="Ley R."/>
            <person name="Guruge J."/>
            <person name="Turnbaugh P.J."/>
            <person name="Mahowald M."/>
            <person name="Liep D."/>
            <person name="Gordon J."/>
        </authorList>
    </citation>
    <scope>NUCLEOTIDE SEQUENCE [LARGE SCALE GENOMIC DNA]</scope>
    <source>
        <strain evidence="2 3">ATCC 29098</strain>
    </source>
</reference>
<name>B6WTN8_9BACT</name>
<reference evidence="2 3" key="2">
    <citation type="submission" date="2008-10" db="EMBL/GenBank/DDBJ databases">
        <authorList>
            <person name="Fulton L."/>
            <person name="Clifton S."/>
            <person name="Fulton B."/>
            <person name="Xu J."/>
            <person name="Minx P."/>
            <person name="Pepin K.H."/>
            <person name="Johnson M."/>
            <person name="Bhonagiri V."/>
            <person name="Nash W.E."/>
            <person name="Mardis E.R."/>
            <person name="Wilson R.K."/>
        </authorList>
    </citation>
    <scope>NUCLEOTIDE SEQUENCE [LARGE SCALE GENOMIC DNA]</scope>
    <source>
        <strain evidence="2 3">ATCC 29098</strain>
    </source>
</reference>